<sequence length="150" mass="15854">MAIPITAERLLAILRDTIVGTVRRDGPDLSARQFGVFLITYMEEGPHTVRGLAARLEVSKPAITRSLDRLTELGLAKRGPDPRDRRSVLVQRTRKGLELLADVRGLLVASYKTVGAKAGSAAKPGAASRSAAAAGRNGSARVTASRRAAG</sequence>
<dbReference type="GO" id="GO:0003700">
    <property type="term" value="F:DNA-binding transcription factor activity"/>
    <property type="evidence" value="ECO:0007669"/>
    <property type="project" value="InterPro"/>
</dbReference>
<dbReference type="PANTHER" id="PTHR33164:SF99">
    <property type="entry name" value="MARR FAMILY REGULATORY PROTEIN"/>
    <property type="match status" value="1"/>
</dbReference>
<keyword evidence="4" id="KW-1185">Reference proteome</keyword>
<comment type="caution">
    <text evidence="3">The sequence shown here is derived from an EMBL/GenBank/DDBJ whole genome shotgun (WGS) entry which is preliminary data.</text>
</comment>
<evidence type="ECO:0000313" key="4">
    <source>
        <dbReference type="Proteomes" id="UP001165679"/>
    </source>
</evidence>
<accession>A0AA42CEX4</accession>
<feature type="compositionally biased region" description="Low complexity" evidence="1">
    <location>
        <begin position="119"/>
        <end position="141"/>
    </location>
</feature>
<protein>
    <submittedName>
        <fullName evidence="3">MarR family transcriptional regulator</fullName>
    </submittedName>
</protein>
<dbReference type="Proteomes" id="UP001165679">
    <property type="component" value="Unassembled WGS sequence"/>
</dbReference>
<dbReference type="PANTHER" id="PTHR33164">
    <property type="entry name" value="TRANSCRIPTIONAL REGULATOR, MARR FAMILY"/>
    <property type="match status" value="1"/>
</dbReference>
<evidence type="ECO:0000256" key="1">
    <source>
        <dbReference type="SAM" id="MobiDB-lite"/>
    </source>
</evidence>
<dbReference type="InterPro" id="IPR036390">
    <property type="entry name" value="WH_DNA-bd_sf"/>
</dbReference>
<evidence type="ECO:0000313" key="3">
    <source>
        <dbReference type="EMBL" id="MCW3476583.1"/>
    </source>
</evidence>
<proteinExistence type="predicted"/>
<evidence type="ECO:0000259" key="2">
    <source>
        <dbReference type="PROSITE" id="PS50995"/>
    </source>
</evidence>
<dbReference type="SMART" id="SM00347">
    <property type="entry name" value="HTH_MARR"/>
    <property type="match status" value="1"/>
</dbReference>
<dbReference type="EMBL" id="JAPDNT010000021">
    <property type="protein sequence ID" value="MCW3476583.1"/>
    <property type="molecule type" value="Genomic_DNA"/>
</dbReference>
<dbReference type="InterPro" id="IPR000835">
    <property type="entry name" value="HTH_MarR-typ"/>
</dbReference>
<feature type="domain" description="HTH marR-type" evidence="2">
    <location>
        <begin position="1"/>
        <end position="144"/>
    </location>
</feature>
<dbReference type="InterPro" id="IPR039422">
    <property type="entry name" value="MarR/SlyA-like"/>
</dbReference>
<dbReference type="RefSeq" id="WP_264715393.1">
    <property type="nucleotide sequence ID" value="NZ_JAPDNT010000021.1"/>
</dbReference>
<reference evidence="3" key="1">
    <citation type="submission" date="2022-09" db="EMBL/GenBank/DDBJ databases">
        <title>Rhodovastum sp. nov. RN2-1 isolated from soil in Seongnam, South Korea.</title>
        <authorList>
            <person name="Le N.T."/>
        </authorList>
    </citation>
    <scope>NUCLEOTIDE SEQUENCE</scope>
    <source>
        <strain evidence="3">RN2-1</strain>
    </source>
</reference>
<gene>
    <name evidence="3" type="ORF">OL599_18625</name>
</gene>
<dbReference type="GO" id="GO:0006950">
    <property type="term" value="P:response to stress"/>
    <property type="evidence" value="ECO:0007669"/>
    <property type="project" value="TreeGrafter"/>
</dbReference>
<dbReference type="InterPro" id="IPR036388">
    <property type="entry name" value="WH-like_DNA-bd_sf"/>
</dbReference>
<feature type="region of interest" description="Disordered" evidence="1">
    <location>
        <begin position="119"/>
        <end position="150"/>
    </location>
</feature>
<dbReference type="Gene3D" id="1.10.10.10">
    <property type="entry name" value="Winged helix-like DNA-binding domain superfamily/Winged helix DNA-binding domain"/>
    <property type="match status" value="1"/>
</dbReference>
<dbReference type="PROSITE" id="PS50995">
    <property type="entry name" value="HTH_MARR_2"/>
    <property type="match status" value="1"/>
</dbReference>
<dbReference type="SUPFAM" id="SSF46785">
    <property type="entry name" value="Winged helix' DNA-binding domain"/>
    <property type="match status" value="1"/>
</dbReference>
<organism evidence="3 4">
    <name type="scientific">Limobrevibacterium gyesilva</name>
    <dbReference type="NCBI Taxonomy" id="2991712"/>
    <lineage>
        <taxon>Bacteria</taxon>
        <taxon>Pseudomonadati</taxon>
        <taxon>Pseudomonadota</taxon>
        <taxon>Alphaproteobacteria</taxon>
        <taxon>Acetobacterales</taxon>
        <taxon>Acetobacteraceae</taxon>
        <taxon>Limobrevibacterium</taxon>
    </lineage>
</organism>
<dbReference type="AlphaFoldDB" id="A0AA42CEX4"/>
<name>A0AA42CEX4_9PROT</name>
<reference evidence="3" key="2">
    <citation type="submission" date="2022-10" db="EMBL/GenBank/DDBJ databases">
        <authorList>
            <person name="Trinh H.N."/>
        </authorList>
    </citation>
    <scope>NUCLEOTIDE SEQUENCE</scope>
    <source>
        <strain evidence="3">RN2-1</strain>
    </source>
</reference>
<dbReference type="Pfam" id="PF12802">
    <property type="entry name" value="MarR_2"/>
    <property type="match status" value="1"/>
</dbReference>